<proteinExistence type="predicted"/>
<evidence type="ECO:0000313" key="1">
    <source>
        <dbReference type="EMBL" id="VDM62157.1"/>
    </source>
</evidence>
<evidence type="ECO:0000313" key="3">
    <source>
        <dbReference type="WBParaSite" id="ACOC_0001057101-mRNA-1"/>
    </source>
</evidence>
<accession>A0A0R3PWM1</accession>
<organism evidence="3">
    <name type="scientific">Angiostrongylus costaricensis</name>
    <name type="common">Nematode worm</name>
    <dbReference type="NCBI Taxonomy" id="334426"/>
    <lineage>
        <taxon>Eukaryota</taxon>
        <taxon>Metazoa</taxon>
        <taxon>Ecdysozoa</taxon>
        <taxon>Nematoda</taxon>
        <taxon>Chromadorea</taxon>
        <taxon>Rhabditida</taxon>
        <taxon>Rhabditina</taxon>
        <taxon>Rhabditomorpha</taxon>
        <taxon>Strongyloidea</taxon>
        <taxon>Metastrongylidae</taxon>
        <taxon>Angiostrongylus</taxon>
    </lineage>
</organism>
<sequence length="138" mass="16420">MKSTKNNVNTDWKEQARLLDKSVKVINFRIYSFVLYRAIEEDKGLEIWKENFYGPDKHFTFGKKNEIVEEPTYNVRPDFELFTKYIYCLIDGSFRLIGVILKFGRKYVDAKKVNKDIRKVIGNRKNTMYQVDIVKSSM</sequence>
<keyword evidence="2" id="KW-1185">Reference proteome</keyword>
<evidence type="ECO:0000313" key="2">
    <source>
        <dbReference type="Proteomes" id="UP000267027"/>
    </source>
</evidence>
<gene>
    <name evidence="1" type="ORF">ACOC_LOCUS10572</name>
</gene>
<protein>
    <submittedName>
        <fullName evidence="3">ApeA_NTD1 domain-containing protein</fullName>
    </submittedName>
</protein>
<reference evidence="1 2" key="2">
    <citation type="submission" date="2018-11" db="EMBL/GenBank/DDBJ databases">
        <authorList>
            <consortium name="Pathogen Informatics"/>
        </authorList>
    </citation>
    <scope>NUCLEOTIDE SEQUENCE [LARGE SCALE GENOMIC DNA]</scope>
    <source>
        <strain evidence="1 2">Costa Rica</strain>
    </source>
</reference>
<dbReference type="WBParaSite" id="ACOC_0001057101-mRNA-1">
    <property type="protein sequence ID" value="ACOC_0001057101-mRNA-1"/>
    <property type="gene ID" value="ACOC_0001057101"/>
</dbReference>
<dbReference type="EMBL" id="UYYA01004501">
    <property type="protein sequence ID" value="VDM62157.1"/>
    <property type="molecule type" value="Genomic_DNA"/>
</dbReference>
<reference evidence="3" key="1">
    <citation type="submission" date="2017-02" db="UniProtKB">
        <authorList>
            <consortium name="WormBaseParasite"/>
        </authorList>
    </citation>
    <scope>IDENTIFICATION</scope>
</reference>
<dbReference type="AlphaFoldDB" id="A0A0R3PWM1"/>
<dbReference type="Proteomes" id="UP000267027">
    <property type="component" value="Unassembled WGS sequence"/>
</dbReference>
<name>A0A0R3PWM1_ANGCS</name>